<feature type="transmembrane region" description="Helical" evidence="8">
    <location>
        <begin position="300"/>
        <end position="327"/>
    </location>
</feature>
<dbReference type="Pfam" id="PF00474">
    <property type="entry name" value="SSF"/>
    <property type="match status" value="1"/>
</dbReference>
<feature type="transmembrane region" description="Helical" evidence="8">
    <location>
        <begin position="348"/>
        <end position="370"/>
    </location>
</feature>
<feature type="transmembrane region" description="Helical" evidence="8">
    <location>
        <begin position="72"/>
        <end position="91"/>
    </location>
</feature>
<organism evidence="9 10">
    <name type="scientific">Desulfuromusa kysingii</name>
    <dbReference type="NCBI Taxonomy" id="37625"/>
    <lineage>
        <taxon>Bacteria</taxon>
        <taxon>Pseudomonadati</taxon>
        <taxon>Thermodesulfobacteriota</taxon>
        <taxon>Desulfuromonadia</taxon>
        <taxon>Desulfuromonadales</taxon>
        <taxon>Geopsychrobacteraceae</taxon>
        <taxon>Desulfuromusa</taxon>
    </lineage>
</organism>
<evidence type="ECO:0000313" key="10">
    <source>
        <dbReference type="Proteomes" id="UP000199409"/>
    </source>
</evidence>
<dbReference type="Proteomes" id="UP000199409">
    <property type="component" value="Unassembled WGS sequence"/>
</dbReference>
<evidence type="ECO:0000256" key="4">
    <source>
        <dbReference type="ARBA" id="ARBA00022692"/>
    </source>
</evidence>
<reference evidence="9 10" key="1">
    <citation type="submission" date="2016-10" db="EMBL/GenBank/DDBJ databases">
        <authorList>
            <person name="de Groot N.N."/>
        </authorList>
    </citation>
    <scope>NUCLEOTIDE SEQUENCE [LARGE SCALE GENOMIC DNA]</scope>
    <source>
        <strain evidence="9 10">DSM 7343</strain>
    </source>
</reference>
<dbReference type="STRING" id="37625.SAMN05660420_03075"/>
<evidence type="ECO:0000256" key="5">
    <source>
        <dbReference type="ARBA" id="ARBA00022989"/>
    </source>
</evidence>
<evidence type="ECO:0000256" key="3">
    <source>
        <dbReference type="ARBA" id="ARBA00022448"/>
    </source>
</evidence>
<comment type="similarity">
    <text evidence="2 7">Belongs to the sodium:solute symporter (SSF) (TC 2.A.21) family.</text>
</comment>
<protein>
    <submittedName>
        <fullName evidence="9">Solute:Na+ symporter, SSS family</fullName>
    </submittedName>
</protein>
<dbReference type="InterPro" id="IPR038377">
    <property type="entry name" value="Na/Glc_symporter_sf"/>
</dbReference>
<evidence type="ECO:0000313" key="9">
    <source>
        <dbReference type="EMBL" id="SEA75347.1"/>
    </source>
</evidence>
<feature type="transmembrane region" description="Helical" evidence="8">
    <location>
        <begin position="224"/>
        <end position="246"/>
    </location>
</feature>
<feature type="transmembrane region" description="Helical" evidence="8">
    <location>
        <begin position="376"/>
        <end position="399"/>
    </location>
</feature>
<evidence type="ECO:0000256" key="8">
    <source>
        <dbReference type="SAM" id="Phobius"/>
    </source>
</evidence>
<keyword evidence="10" id="KW-1185">Reference proteome</keyword>
<feature type="transmembrane region" description="Helical" evidence="8">
    <location>
        <begin position="181"/>
        <end position="204"/>
    </location>
</feature>
<evidence type="ECO:0000256" key="6">
    <source>
        <dbReference type="ARBA" id="ARBA00023136"/>
    </source>
</evidence>
<feature type="transmembrane region" description="Helical" evidence="8">
    <location>
        <begin position="42"/>
        <end position="66"/>
    </location>
</feature>
<comment type="subcellular location">
    <subcellularLocation>
        <location evidence="1">Membrane</location>
        <topology evidence="1">Multi-pass membrane protein</topology>
    </subcellularLocation>
</comment>
<dbReference type="InterPro" id="IPR050277">
    <property type="entry name" value="Sodium:Solute_Symporter"/>
</dbReference>
<feature type="transmembrane region" description="Helical" evidence="8">
    <location>
        <begin position="116"/>
        <end position="145"/>
    </location>
</feature>
<dbReference type="OrthoDB" id="9781232at2"/>
<dbReference type="CDD" id="cd10322">
    <property type="entry name" value="SLC5sbd"/>
    <property type="match status" value="1"/>
</dbReference>
<keyword evidence="6 8" id="KW-0472">Membrane</keyword>
<evidence type="ECO:0000256" key="2">
    <source>
        <dbReference type="ARBA" id="ARBA00006434"/>
    </source>
</evidence>
<dbReference type="PROSITE" id="PS50283">
    <property type="entry name" value="NA_SOLUT_SYMP_3"/>
    <property type="match status" value="1"/>
</dbReference>
<dbReference type="EMBL" id="FNQN01000011">
    <property type="protein sequence ID" value="SEA75347.1"/>
    <property type="molecule type" value="Genomic_DNA"/>
</dbReference>
<feature type="transmembrane region" description="Helical" evidence="8">
    <location>
        <begin position="431"/>
        <end position="449"/>
    </location>
</feature>
<evidence type="ECO:0000256" key="1">
    <source>
        <dbReference type="ARBA" id="ARBA00004141"/>
    </source>
</evidence>
<proteinExistence type="inferred from homology"/>
<keyword evidence="4 8" id="KW-0812">Transmembrane</keyword>
<dbReference type="AlphaFoldDB" id="A0A1H4DRU3"/>
<dbReference type="InterPro" id="IPR001734">
    <property type="entry name" value="Na/solute_symporter"/>
</dbReference>
<feature type="transmembrane region" description="Helical" evidence="8">
    <location>
        <begin position="406"/>
        <end position="425"/>
    </location>
</feature>
<keyword evidence="3" id="KW-0813">Transport</keyword>
<evidence type="ECO:0000256" key="7">
    <source>
        <dbReference type="RuleBase" id="RU362091"/>
    </source>
</evidence>
<dbReference type="Gene3D" id="1.20.1730.10">
    <property type="entry name" value="Sodium/glucose cotransporter"/>
    <property type="match status" value="1"/>
</dbReference>
<gene>
    <name evidence="9" type="ORF">SAMN05660420_03075</name>
</gene>
<dbReference type="RefSeq" id="WP_092350439.1">
    <property type="nucleotide sequence ID" value="NZ_FNQN01000011.1"/>
</dbReference>
<feature type="transmembrane region" description="Helical" evidence="8">
    <location>
        <begin position="151"/>
        <end position="169"/>
    </location>
</feature>
<keyword evidence="5 8" id="KW-1133">Transmembrane helix</keyword>
<feature type="transmembrane region" description="Helical" evidence="8">
    <location>
        <begin position="258"/>
        <end position="280"/>
    </location>
</feature>
<feature type="transmembrane region" description="Helical" evidence="8">
    <location>
        <begin position="6"/>
        <end position="22"/>
    </location>
</feature>
<dbReference type="PANTHER" id="PTHR48086:SF7">
    <property type="entry name" value="SODIUM-SOLUTE SYMPORTER-RELATED"/>
    <property type="match status" value="1"/>
</dbReference>
<sequence>MPLFFISFAMTIIGIIYFAYGAKVKAHSRNEFTLGGRKANSWAVSGAITGTLVGGASTIGTAQLAFLYGLSAWWFTLGAGLACLFLGLFLARPLRESNVETIPQYISRYYGEPARVAASLFTGLGMFVQIVAQLLACGSILAVMFQLSLQWSATISTLLVILFTLGGGMKAAGRIGLIKMGLIYATMLYAGFLALNHAGGWHGLHETFPDYPWFSFFGYGVQEGLSDLLSMLVGVISTQTYLQAIFSAANGATARNGSFISALMIFPLGLLGVLVGLYMRQSSPTMISALALPAFISENFPASFAGIAFAALLIAAVGTASGLALGVSTTLKIDILRSWLTGNVAELLYFRVLTTVVVLMAFVLLLLNLGSAIMDWSFLSMGLRGATLFFPLLFAVFLHKYHLRRAGALSIFIAPTSVIVVGMMQRVSISPLYFGLCVSLVIFAAGFLINRHIH</sequence>
<name>A0A1H4DRU3_9BACT</name>
<dbReference type="GO" id="GO:0022857">
    <property type="term" value="F:transmembrane transporter activity"/>
    <property type="evidence" value="ECO:0007669"/>
    <property type="project" value="InterPro"/>
</dbReference>
<dbReference type="GO" id="GO:0005886">
    <property type="term" value="C:plasma membrane"/>
    <property type="evidence" value="ECO:0007669"/>
    <property type="project" value="TreeGrafter"/>
</dbReference>
<accession>A0A1H4DRU3</accession>
<dbReference type="PANTHER" id="PTHR48086">
    <property type="entry name" value="SODIUM/PROLINE SYMPORTER-RELATED"/>
    <property type="match status" value="1"/>
</dbReference>